<dbReference type="RefSeq" id="WP_188821274.1">
    <property type="nucleotide sequence ID" value="NZ_BMHH01000002.1"/>
</dbReference>
<dbReference type="AlphaFoldDB" id="A0A916S2D0"/>
<proteinExistence type="predicted"/>
<reference evidence="1" key="1">
    <citation type="journal article" date="2014" name="Int. J. Syst. Evol. Microbiol.">
        <title>Complete genome sequence of Corynebacterium casei LMG S-19264T (=DSM 44701T), isolated from a smear-ripened cheese.</title>
        <authorList>
            <consortium name="US DOE Joint Genome Institute (JGI-PGF)"/>
            <person name="Walter F."/>
            <person name="Albersmeier A."/>
            <person name="Kalinowski J."/>
            <person name="Ruckert C."/>
        </authorList>
    </citation>
    <scope>NUCLEOTIDE SEQUENCE</scope>
    <source>
        <strain evidence="1">CGMCC 1.15082</strain>
    </source>
</reference>
<accession>A0A916S2D0</accession>
<evidence type="ECO:0000313" key="1">
    <source>
        <dbReference type="EMBL" id="GGA81200.1"/>
    </source>
</evidence>
<dbReference type="EMBL" id="BMHH01000002">
    <property type="protein sequence ID" value="GGA81200.1"/>
    <property type="molecule type" value="Genomic_DNA"/>
</dbReference>
<dbReference type="InterPro" id="IPR021508">
    <property type="entry name" value="Gp17-like"/>
</dbReference>
<organism evidence="1 2">
    <name type="scientific">Brucella endophytica</name>
    <dbReference type="NCBI Taxonomy" id="1963359"/>
    <lineage>
        <taxon>Bacteria</taxon>
        <taxon>Pseudomonadati</taxon>
        <taxon>Pseudomonadota</taxon>
        <taxon>Alphaproteobacteria</taxon>
        <taxon>Hyphomicrobiales</taxon>
        <taxon>Brucellaceae</taxon>
        <taxon>Brucella/Ochrobactrum group</taxon>
        <taxon>Brucella</taxon>
    </lineage>
</organism>
<dbReference type="Gene3D" id="3.30.2000.30">
    <property type="match status" value="1"/>
</dbReference>
<evidence type="ECO:0008006" key="3">
    <source>
        <dbReference type="Google" id="ProtNLM"/>
    </source>
</evidence>
<name>A0A916S2D0_9HYPH</name>
<sequence>MSADLAAQKAIRDRLISEPIVTALVPASHILDKNQRPIVDPCILIGEAQTVDQGDSIARTLNHIWFDLHVWKREPSTVGCKAIAGAVRAALRWRLDTADSRFHCVDNHVTSTRILRDPDGETSHGVVTVRIIVQEVA</sequence>
<gene>
    <name evidence="1" type="ORF">GCM10011491_05620</name>
</gene>
<keyword evidence="2" id="KW-1185">Reference proteome</keyword>
<protein>
    <recommendedName>
        <fullName evidence="3">DUF3168 domain-containing protein</fullName>
    </recommendedName>
</protein>
<dbReference type="InterPro" id="IPR053745">
    <property type="entry name" value="Viral_Tail_Comp_sf"/>
</dbReference>
<comment type="caution">
    <text evidence="1">The sequence shown here is derived from an EMBL/GenBank/DDBJ whole genome shotgun (WGS) entry which is preliminary data.</text>
</comment>
<dbReference type="Pfam" id="PF11367">
    <property type="entry name" value="Tail_completion_gp17"/>
    <property type="match status" value="1"/>
</dbReference>
<evidence type="ECO:0000313" key="2">
    <source>
        <dbReference type="Proteomes" id="UP000646478"/>
    </source>
</evidence>
<reference evidence="1" key="2">
    <citation type="submission" date="2020-09" db="EMBL/GenBank/DDBJ databases">
        <authorList>
            <person name="Sun Q."/>
            <person name="Zhou Y."/>
        </authorList>
    </citation>
    <scope>NUCLEOTIDE SEQUENCE</scope>
    <source>
        <strain evidence="1">CGMCC 1.15082</strain>
    </source>
</reference>
<dbReference type="Proteomes" id="UP000646478">
    <property type="component" value="Unassembled WGS sequence"/>
</dbReference>